<accession>A0ABP2EVW7</accession>
<sequence length="377" mass="43183">MERHQQHSQPPPFSIQLLASGLDDSSITAENRNDKLWAVFPASYRTGADDLAAPSHDYMACIEKELDVHRLNRIFQWLWVVGRPMPPRPLHCQLLLGREILVTEQMDMHLVWTEGRVYLKPIPRFLLEPHFWTEYLSCRDGCSCLYHESAVGSLGSARECSHRKLRKSALGFLYTYAALISHESDFHIAKDKRLLPADEKHLTWQGWRTFVEQLDTACIYPNISLRFIYGELRLSRLNNIYRFTQRPLLGGYTRHWHEYKTFFRDNFTLLASATVYIAIVLTAMQVGLETKGLSDSASFQSASYGFTVFSILGPLAATGCILFSFFYLFVNNLVAALAYEKKRFHHINVSSGGPPTAGFDQIYLYLLRTAVTIVVPF</sequence>
<dbReference type="InterPro" id="IPR046536">
    <property type="entry name" value="DUF6601"/>
</dbReference>
<keyword evidence="3" id="KW-1185">Reference proteome</keyword>
<dbReference type="EMBL" id="EQ999974">
    <property type="protein sequence ID" value="EEQ86619.2"/>
    <property type="molecule type" value="Genomic_DNA"/>
</dbReference>
<dbReference type="RefSeq" id="XP_045274133.1">
    <property type="nucleotide sequence ID" value="XM_045417275.1"/>
</dbReference>
<dbReference type="PANTHER" id="PTHR34414:SF1">
    <property type="entry name" value="SUBTILISIN-LIKE SERINE PROTEASE"/>
    <property type="match status" value="1"/>
</dbReference>
<evidence type="ECO:0000313" key="2">
    <source>
        <dbReference type="EMBL" id="EEQ86619.2"/>
    </source>
</evidence>
<dbReference type="GeneID" id="69024289"/>
<dbReference type="PANTHER" id="PTHR34414">
    <property type="entry name" value="HET DOMAIN-CONTAINING PROTEIN-RELATED"/>
    <property type="match status" value="1"/>
</dbReference>
<evidence type="ECO:0000256" key="1">
    <source>
        <dbReference type="SAM" id="Phobius"/>
    </source>
</evidence>
<dbReference type="Proteomes" id="UP000002039">
    <property type="component" value="Unassembled WGS sequence"/>
</dbReference>
<proteinExistence type="predicted"/>
<feature type="transmembrane region" description="Helical" evidence="1">
    <location>
        <begin position="267"/>
        <end position="288"/>
    </location>
</feature>
<organism evidence="2 3">
    <name type="scientific">Ajellomyces dermatitidis (strain ER-3 / ATCC MYA-2586)</name>
    <name type="common">Blastomyces dermatitidis</name>
    <dbReference type="NCBI Taxonomy" id="559297"/>
    <lineage>
        <taxon>Eukaryota</taxon>
        <taxon>Fungi</taxon>
        <taxon>Dikarya</taxon>
        <taxon>Ascomycota</taxon>
        <taxon>Pezizomycotina</taxon>
        <taxon>Eurotiomycetes</taxon>
        <taxon>Eurotiomycetidae</taxon>
        <taxon>Onygenales</taxon>
        <taxon>Ajellomycetaceae</taxon>
        <taxon>Blastomyces</taxon>
    </lineage>
</organism>
<evidence type="ECO:0000313" key="3">
    <source>
        <dbReference type="Proteomes" id="UP000002039"/>
    </source>
</evidence>
<keyword evidence="1" id="KW-1133">Transmembrane helix</keyword>
<reference evidence="3" key="1">
    <citation type="journal article" date="2015" name="PLoS Genet.">
        <title>The dynamic genome and transcriptome of the human fungal pathogen Blastomyces and close relative Emmonsia.</title>
        <authorList>
            <person name="Munoz J.F."/>
            <person name="Gauthier G.M."/>
            <person name="Desjardins C.A."/>
            <person name="Gallo J.E."/>
            <person name="Holder J."/>
            <person name="Sullivan T.D."/>
            <person name="Marty A.J."/>
            <person name="Carmen J.C."/>
            <person name="Chen Z."/>
            <person name="Ding L."/>
            <person name="Gujja S."/>
            <person name="Magrini V."/>
            <person name="Misas E."/>
            <person name="Mitreva M."/>
            <person name="Priest M."/>
            <person name="Saif S."/>
            <person name="Whiston E.A."/>
            <person name="Young S."/>
            <person name="Zeng Q."/>
            <person name="Goldman W.E."/>
            <person name="Mardis E.R."/>
            <person name="Taylor J.W."/>
            <person name="McEwen J.G."/>
            <person name="Clay O.K."/>
            <person name="Klein B.S."/>
            <person name="Cuomo C.A."/>
        </authorList>
    </citation>
    <scope>NUCLEOTIDE SEQUENCE [LARGE SCALE GENOMIC DNA]</scope>
    <source>
        <strain evidence="3">ER-3 / ATCC MYA-2586</strain>
    </source>
</reference>
<evidence type="ECO:0008006" key="4">
    <source>
        <dbReference type="Google" id="ProtNLM"/>
    </source>
</evidence>
<feature type="transmembrane region" description="Helical" evidence="1">
    <location>
        <begin position="308"/>
        <end position="334"/>
    </location>
</feature>
<gene>
    <name evidence="2" type="ORF">BDCG_01739</name>
</gene>
<protein>
    <recommendedName>
        <fullName evidence="4">Subtilisin-like serine protease</fullName>
    </recommendedName>
</protein>
<keyword evidence="1" id="KW-0472">Membrane</keyword>
<name>A0ABP2EVW7_AJEDR</name>
<keyword evidence="1" id="KW-0812">Transmembrane</keyword>
<dbReference type="Pfam" id="PF20246">
    <property type="entry name" value="DUF6601"/>
    <property type="match status" value="1"/>
</dbReference>